<sequence>MVKFKIVVSDTDGKSHQLEVETAALIGKKIGDEINGSLIGLEGYKLKITGGSDKCGFPMRHDIHGSAKMRALLSKGPGYKPSDKGIRKRKSVRGNTISSDIVQINTKVVESGDKPISELIGQ</sequence>
<dbReference type="EMBL" id="DQSV01000015">
    <property type="protein sequence ID" value="HIP16836.1"/>
    <property type="molecule type" value="Genomic_DNA"/>
</dbReference>
<dbReference type="NCBIfam" id="NF003294">
    <property type="entry name" value="PRK04290.1-3"/>
    <property type="match status" value="1"/>
</dbReference>
<evidence type="ECO:0000256" key="3">
    <source>
        <dbReference type="ARBA" id="ARBA00023274"/>
    </source>
</evidence>
<proteinExistence type="inferred from homology"/>
<evidence type="ECO:0000256" key="1">
    <source>
        <dbReference type="ARBA" id="ARBA00009312"/>
    </source>
</evidence>
<organism evidence="5 6">
    <name type="scientific">Methanothermococcus okinawensis</name>
    <dbReference type="NCBI Taxonomy" id="155863"/>
    <lineage>
        <taxon>Archaea</taxon>
        <taxon>Methanobacteriati</taxon>
        <taxon>Methanobacteriota</taxon>
        <taxon>Methanomada group</taxon>
        <taxon>Methanococci</taxon>
        <taxon>Methanococcales</taxon>
        <taxon>Methanococcaceae</taxon>
        <taxon>Methanothermococcus</taxon>
    </lineage>
</organism>
<dbReference type="PROSITE" id="PS00578">
    <property type="entry name" value="RIBOSOMAL_S6E"/>
    <property type="match status" value="1"/>
</dbReference>
<name>A0A833DR55_9EURY</name>
<reference evidence="5" key="1">
    <citation type="journal article" date="2020" name="ISME J.">
        <title>Gammaproteobacteria mediating utilization of methyl-, sulfur- and petroleum organic compounds in deep ocean hydrothermal plumes.</title>
        <authorList>
            <person name="Zhou Z."/>
            <person name="Liu Y."/>
            <person name="Pan J."/>
            <person name="Cron B.R."/>
            <person name="Toner B.M."/>
            <person name="Anantharaman K."/>
            <person name="Breier J.A."/>
            <person name="Dick G.J."/>
            <person name="Li M."/>
        </authorList>
    </citation>
    <scope>NUCLEOTIDE SEQUENCE</scope>
    <source>
        <strain evidence="5">SZUA-1385</strain>
    </source>
</reference>
<evidence type="ECO:0000313" key="6">
    <source>
        <dbReference type="Proteomes" id="UP000605144"/>
    </source>
</evidence>
<dbReference type="SMART" id="SM01405">
    <property type="entry name" value="Ribosomal_S6e"/>
    <property type="match status" value="1"/>
</dbReference>
<evidence type="ECO:0000256" key="4">
    <source>
        <dbReference type="HAMAP-Rule" id="MF_00512"/>
    </source>
</evidence>
<dbReference type="HAMAP" id="MF_00512">
    <property type="entry name" value="Ribosomal_eS6"/>
    <property type="match status" value="1"/>
</dbReference>
<dbReference type="Pfam" id="PF01092">
    <property type="entry name" value="Ribosomal_S6e"/>
    <property type="match status" value="1"/>
</dbReference>
<dbReference type="InterPro" id="IPR020924">
    <property type="entry name" value="Ribosomal_eS6_arc"/>
</dbReference>
<keyword evidence="3 4" id="KW-0687">Ribonucleoprotein</keyword>
<comment type="caution">
    <text evidence="5">The sequence shown here is derived from an EMBL/GenBank/DDBJ whole genome shotgun (WGS) entry which is preliminary data.</text>
</comment>
<dbReference type="GO" id="GO:0003735">
    <property type="term" value="F:structural constituent of ribosome"/>
    <property type="evidence" value="ECO:0007669"/>
    <property type="project" value="InterPro"/>
</dbReference>
<accession>A0A833DR55</accession>
<evidence type="ECO:0000256" key="2">
    <source>
        <dbReference type="ARBA" id="ARBA00022980"/>
    </source>
</evidence>
<dbReference type="GO" id="GO:0005840">
    <property type="term" value="C:ribosome"/>
    <property type="evidence" value="ECO:0007669"/>
    <property type="project" value="UniProtKB-KW"/>
</dbReference>
<dbReference type="GO" id="GO:1990904">
    <property type="term" value="C:ribonucleoprotein complex"/>
    <property type="evidence" value="ECO:0007669"/>
    <property type="project" value="UniProtKB-KW"/>
</dbReference>
<protein>
    <recommendedName>
        <fullName evidence="4">Small ribosomal subunit protein eS6</fullName>
    </recommendedName>
</protein>
<dbReference type="AlphaFoldDB" id="A0A833DR55"/>
<evidence type="ECO:0000313" key="5">
    <source>
        <dbReference type="EMBL" id="HIP16836.1"/>
    </source>
</evidence>
<dbReference type="InterPro" id="IPR001377">
    <property type="entry name" value="Ribosomal_eS6"/>
</dbReference>
<comment type="similarity">
    <text evidence="1 4">Belongs to the eukaryotic ribosomal protein eS6 family.</text>
</comment>
<dbReference type="GO" id="GO:0006412">
    <property type="term" value="P:translation"/>
    <property type="evidence" value="ECO:0007669"/>
    <property type="project" value="UniProtKB-UniRule"/>
</dbReference>
<dbReference type="Proteomes" id="UP000605144">
    <property type="component" value="Unassembled WGS sequence"/>
</dbReference>
<keyword evidence="2 4" id="KW-0689">Ribosomal protein</keyword>
<gene>
    <name evidence="4" type="primary">rps6e</name>
    <name evidence="5" type="ORF">EYG76_00835</name>
</gene>
<dbReference type="InterPro" id="IPR018282">
    <property type="entry name" value="Ribosomal_eS6_CS"/>
</dbReference>
<dbReference type="PANTHER" id="PTHR11502">
    <property type="entry name" value="40S RIBOSOMAL PROTEIN S6"/>
    <property type="match status" value="1"/>
</dbReference>